<feature type="transmembrane region" description="Helical" evidence="1">
    <location>
        <begin position="21"/>
        <end position="43"/>
    </location>
</feature>
<name>A0A8X7TMV5_BRACI</name>
<evidence type="ECO:0000313" key="3">
    <source>
        <dbReference type="Proteomes" id="UP000886595"/>
    </source>
</evidence>
<comment type="caution">
    <text evidence="2">The sequence shown here is derived from an EMBL/GenBank/DDBJ whole genome shotgun (WGS) entry which is preliminary data.</text>
</comment>
<keyword evidence="1" id="KW-0472">Membrane</keyword>
<protein>
    <submittedName>
        <fullName evidence="2">Uncharacterized protein</fullName>
    </submittedName>
</protein>
<evidence type="ECO:0000256" key="1">
    <source>
        <dbReference type="SAM" id="Phobius"/>
    </source>
</evidence>
<keyword evidence="1" id="KW-0812">Transmembrane</keyword>
<gene>
    <name evidence="2" type="ORF">Bca52824_087082</name>
</gene>
<keyword evidence="1" id="KW-1133">Transmembrane helix</keyword>
<evidence type="ECO:0000313" key="2">
    <source>
        <dbReference type="EMBL" id="KAG2247454.1"/>
    </source>
</evidence>
<accession>A0A8X7TMV5</accession>
<dbReference type="Pfam" id="PF11152">
    <property type="entry name" value="CCB2_CCB4"/>
    <property type="match status" value="1"/>
</dbReference>
<dbReference type="Proteomes" id="UP000886595">
    <property type="component" value="Unassembled WGS sequence"/>
</dbReference>
<dbReference type="AlphaFoldDB" id="A0A8X7TMV5"/>
<sequence>MLTEPVSPILEERFRLRDHDLLLGLAITHTQLPITWPVFFFILGDQRCHFYMQLHMFAVILQPLGDKGIKVIGGNTIRCFTSSDRTCFIGSAYISQETDRNKYPDP</sequence>
<organism evidence="2 3">
    <name type="scientific">Brassica carinata</name>
    <name type="common">Ethiopian mustard</name>
    <name type="synonym">Abyssinian cabbage</name>
    <dbReference type="NCBI Taxonomy" id="52824"/>
    <lineage>
        <taxon>Eukaryota</taxon>
        <taxon>Viridiplantae</taxon>
        <taxon>Streptophyta</taxon>
        <taxon>Embryophyta</taxon>
        <taxon>Tracheophyta</taxon>
        <taxon>Spermatophyta</taxon>
        <taxon>Magnoliopsida</taxon>
        <taxon>eudicotyledons</taxon>
        <taxon>Gunneridae</taxon>
        <taxon>Pentapetalae</taxon>
        <taxon>rosids</taxon>
        <taxon>malvids</taxon>
        <taxon>Brassicales</taxon>
        <taxon>Brassicaceae</taxon>
        <taxon>Brassiceae</taxon>
        <taxon>Brassica</taxon>
    </lineage>
</organism>
<dbReference type="EMBL" id="JAAMPC010000017">
    <property type="protein sequence ID" value="KAG2247454.1"/>
    <property type="molecule type" value="Genomic_DNA"/>
</dbReference>
<keyword evidence="3" id="KW-1185">Reference proteome</keyword>
<proteinExistence type="predicted"/>
<reference evidence="2 3" key="1">
    <citation type="submission" date="2020-02" db="EMBL/GenBank/DDBJ databases">
        <authorList>
            <person name="Ma Q."/>
            <person name="Huang Y."/>
            <person name="Song X."/>
            <person name="Pei D."/>
        </authorList>
    </citation>
    <scope>NUCLEOTIDE SEQUENCE [LARGE SCALE GENOMIC DNA]</scope>
    <source>
        <strain evidence="2">Sxm20200214</strain>
        <tissue evidence="2">Leaf</tissue>
    </source>
</reference>
<dbReference type="InterPro" id="IPR021325">
    <property type="entry name" value="CCB2/CCB4"/>
</dbReference>